<evidence type="ECO:0000313" key="5">
    <source>
        <dbReference type="Proteomes" id="UP000028999"/>
    </source>
</evidence>
<reference evidence="3" key="3">
    <citation type="submission" date="2021-01" db="EMBL/GenBank/DDBJ databases">
        <authorList>
            <consortium name="Genoscope - CEA"/>
            <person name="William W."/>
        </authorList>
    </citation>
    <scope>NUCLEOTIDE SEQUENCE</scope>
</reference>
<organism evidence="4 5">
    <name type="scientific">Brassica napus</name>
    <name type="common">Rape</name>
    <dbReference type="NCBI Taxonomy" id="3708"/>
    <lineage>
        <taxon>Eukaryota</taxon>
        <taxon>Viridiplantae</taxon>
        <taxon>Streptophyta</taxon>
        <taxon>Embryophyta</taxon>
        <taxon>Tracheophyta</taxon>
        <taxon>Spermatophyta</taxon>
        <taxon>Magnoliopsida</taxon>
        <taxon>eudicotyledons</taxon>
        <taxon>Gunneridae</taxon>
        <taxon>Pentapetalae</taxon>
        <taxon>rosids</taxon>
        <taxon>malvids</taxon>
        <taxon>Brassicales</taxon>
        <taxon>Brassicaceae</taxon>
        <taxon>Brassiceae</taxon>
        <taxon>Brassica</taxon>
    </lineage>
</organism>
<feature type="transmembrane region" description="Helical" evidence="2">
    <location>
        <begin position="163"/>
        <end position="185"/>
    </location>
</feature>
<dbReference type="AlphaFoldDB" id="A0A078GT46"/>
<keyword evidence="5" id="KW-1185">Reference proteome</keyword>
<sequence>MGKKKNPSTAEDPGSSSVKASRRSQRFSLQPSHALSQTLTEEPGVAKHLDRRPWLRPEYIRRSYRPSVASEESLGKSARARRRSICQLKKRQPINQDSTRETLNPTPPTLPANQRRAQTSTTLSCSKTKTALRIPEEYSIGSSSATNSTTETGENIGYLVNKLIFLATFMAYISYRTNMFILAATTKKARAMRMKLRATKTSG</sequence>
<reference evidence="4" key="2">
    <citation type="submission" date="2014-06" db="EMBL/GenBank/DDBJ databases">
        <authorList>
            <person name="Genoscope - CEA"/>
        </authorList>
    </citation>
    <scope>NUCLEOTIDE SEQUENCE</scope>
</reference>
<reference evidence="4 5" key="1">
    <citation type="journal article" date="2014" name="Science">
        <title>Plant genetics. Early allopolyploid evolution in the post-Neolithic Brassica napus oilseed genome.</title>
        <authorList>
            <person name="Chalhoub B."/>
            <person name="Denoeud F."/>
            <person name="Liu S."/>
            <person name="Parkin I.A."/>
            <person name="Tang H."/>
            <person name="Wang X."/>
            <person name="Chiquet J."/>
            <person name="Belcram H."/>
            <person name="Tong C."/>
            <person name="Samans B."/>
            <person name="Correa M."/>
            <person name="Da Silva C."/>
            <person name="Just J."/>
            <person name="Falentin C."/>
            <person name="Koh C.S."/>
            <person name="Le Clainche I."/>
            <person name="Bernard M."/>
            <person name="Bento P."/>
            <person name="Noel B."/>
            <person name="Labadie K."/>
            <person name="Alberti A."/>
            <person name="Charles M."/>
            <person name="Arnaud D."/>
            <person name="Guo H."/>
            <person name="Daviaud C."/>
            <person name="Alamery S."/>
            <person name="Jabbari K."/>
            <person name="Zhao M."/>
            <person name="Edger P.P."/>
            <person name="Chelaifa H."/>
            <person name="Tack D."/>
            <person name="Lassalle G."/>
            <person name="Mestiri I."/>
            <person name="Schnel N."/>
            <person name="Le Paslier M.C."/>
            <person name="Fan G."/>
            <person name="Renault V."/>
            <person name="Bayer P.E."/>
            <person name="Golicz A.A."/>
            <person name="Manoli S."/>
            <person name="Lee T.H."/>
            <person name="Thi V.H."/>
            <person name="Chalabi S."/>
            <person name="Hu Q."/>
            <person name="Fan C."/>
            <person name="Tollenaere R."/>
            <person name="Lu Y."/>
            <person name="Battail C."/>
            <person name="Shen J."/>
            <person name="Sidebottom C.H."/>
            <person name="Wang X."/>
            <person name="Canaguier A."/>
            <person name="Chauveau A."/>
            <person name="Berard A."/>
            <person name="Deniot G."/>
            <person name="Guan M."/>
            <person name="Liu Z."/>
            <person name="Sun F."/>
            <person name="Lim Y.P."/>
            <person name="Lyons E."/>
            <person name="Town C.D."/>
            <person name="Bancroft I."/>
            <person name="Wang X."/>
            <person name="Meng J."/>
            <person name="Ma J."/>
            <person name="Pires J.C."/>
            <person name="King G.J."/>
            <person name="Brunel D."/>
            <person name="Delourme R."/>
            <person name="Renard M."/>
            <person name="Aury J.M."/>
            <person name="Adams K.L."/>
            <person name="Batley J."/>
            <person name="Snowdon R.J."/>
            <person name="Tost J."/>
            <person name="Edwards D."/>
            <person name="Zhou Y."/>
            <person name="Hua W."/>
            <person name="Sharpe A.G."/>
            <person name="Paterson A.H."/>
            <person name="Guan C."/>
            <person name="Wincker P."/>
        </authorList>
    </citation>
    <scope>NUCLEOTIDE SEQUENCE [LARGE SCALE GENOMIC DNA]</scope>
    <source>
        <strain evidence="5">cv. Darmor-bzh</strain>
    </source>
</reference>
<feature type="compositionally biased region" description="Polar residues" evidence="1">
    <location>
        <begin position="26"/>
        <end position="40"/>
    </location>
</feature>
<feature type="compositionally biased region" description="Basic residues" evidence="1">
    <location>
        <begin position="78"/>
        <end position="92"/>
    </location>
</feature>
<dbReference type="EMBL" id="LK032218">
    <property type="protein sequence ID" value="CDY28374.1"/>
    <property type="molecule type" value="Genomic_DNA"/>
</dbReference>
<name>A0A078GT46_BRANA</name>
<protein>
    <submittedName>
        <fullName evidence="3">(rape) hypothetical protein</fullName>
    </submittedName>
    <submittedName>
        <fullName evidence="4">BnaC01g35440D protein</fullName>
    </submittedName>
</protein>
<accession>A0A078GT46</accession>
<keyword evidence="2" id="KW-0472">Membrane</keyword>
<dbReference type="PaxDb" id="3708-A0A078GT46"/>
<proteinExistence type="predicted"/>
<keyword evidence="2" id="KW-0812">Transmembrane</keyword>
<dbReference type="Gramene" id="CDY28374">
    <property type="protein sequence ID" value="CDY28374"/>
    <property type="gene ID" value="GSBRNA2T00040185001"/>
</dbReference>
<evidence type="ECO:0000313" key="3">
    <source>
        <dbReference type="EMBL" id="CAF2078462.1"/>
    </source>
</evidence>
<feature type="region of interest" description="Disordered" evidence="1">
    <location>
        <begin position="1"/>
        <end position="46"/>
    </location>
</feature>
<dbReference type="EMBL" id="HG994365">
    <property type="protein sequence ID" value="CAF2078462.1"/>
    <property type="molecule type" value="Genomic_DNA"/>
</dbReference>
<evidence type="ECO:0000256" key="1">
    <source>
        <dbReference type="SAM" id="MobiDB-lite"/>
    </source>
</evidence>
<dbReference type="Proteomes" id="UP001295469">
    <property type="component" value="Chromosome C01"/>
</dbReference>
<evidence type="ECO:0000256" key="2">
    <source>
        <dbReference type="SAM" id="Phobius"/>
    </source>
</evidence>
<gene>
    <name evidence="4" type="primary">BnaC01g35440D</name>
    <name evidence="3" type="ORF">DARMORV10_C01P48120.1</name>
    <name evidence="4" type="ORF">GSBRNA2T00040185001</name>
</gene>
<keyword evidence="2" id="KW-1133">Transmembrane helix</keyword>
<evidence type="ECO:0000313" key="4">
    <source>
        <dbReference type="EMBL" id="CDY28374.1"/>
    </source>
</evidence>
<dbReference type="Proteomes" id="UP000028999">
    <property type="component" value="Unassembled WGS sequence"/>
</dbReference>
<feature type="region of interest" description="Disordered" evidence="1">
    <location>
        <begin position="66"/>
        <end position="124"/>
    </location>
</feature>